<evidence type="ECO:0000259" key="2">
    <source>
        <dbReference type="Pfam" id="PF13960"/>
    </source>
</evidence>
<organism evidence="3 4">
    <name type="scientific">Paspalum notatum var. saurae</name>
    <dbReference type="NCBI Taxonomy" id="547442"/>
    <lineage>
        <taxon>Eukaryota</taxon>
        <taxon>Viridiplantae</taxon>
        <taxon>Streptophyta</taxon>
        <taxon>Embryophyta</taxon>
        <taxon>Tracheophyta</taxon>
        <taxon>Spermatophyta</taxon>
        <taxon>Magnoliopsida</taxon>
        <taxon>Liliopsida</taxon>
        <taxon>Poales</taxon>
        <taxon>Poaceae</taxon>
        <taxon>PACMAD clade</taxon>
        <taxon>Panicoideae</taxon>
        <taxon>Andropogonodae</taxon>
        <taxon>Paspaleae</taxon>
        <taxon>Paspalinae</taxon>
        <taxon>Paspalum</taxon>
    </lineage>
</organism>
<evidence type="ECO:0000313" key="3">
    <source>
        <dbReference type="EMBL" id="WVZ75124.1"/>
    </source>
</evidence>
<dbReference type="Pfam" id="PF13952">
    <property type="entry name" value="DUF4216"/>
    <property type="match status" value="1"/>
</dbReference>
<dbReference type="EMBL" id="CP144749">
    <property type="protein sequence ID" value="WVZ75124.1"/>
    <property type="molecule type" value="Genomic_DNA"/>
</dbReference>
<feature type="domain" description="DUF4218" evidence="2">
    <location>
        <begin position="1"/>
        <end position="61"/>
    </location>
</feature>
<dbReference type="PANTHER" id="PTHR48258:SF9">
    <property type="entry name" value="OS01G0348150 PROTEIN"/>
    <property type="match status" value="1"/>
</dbReference>
<dbReference type="PANTHER" id="PTHR48258">
    <property type="entry name" value="DUF4218 DOMAIN-CONTAINING PROTEIN-RELATED"/>
    <property type="match status" value="1"/>
</dbReference>
<name>A0AAQ3TLG5_PASNO</name>
<dbReference type="AlphaFoldDB" id="A0AAQ3TLG5"/>
<protein>
    <submittedName>
        <fullName evidence="3">Uncharacterized protein</fullName>
    </submittedName>
</protein>
<dbReference type="Proteomes" id="UP001341281">
    <property type="component" value="Chromosome 05"/>
</dbReference>
<sequence length="365" mass="41594">MPHLMVHMVDQIRALGPSYLHEMWAYERFMSTLNRYVLNRAYPEGSMIKAYCTEEVVELVGKGTRGRKTFIDSAYEEVANAHFSVLHQLEMMTPFIEQHIDLNIPEGTTAKEVTLKRLASGPSSQVTTWQAYNINGQTFYTAAKDIKSVCKNSGVQIDAIDDTSGLKVTYFGFIDDIWELDYGSNIQIPVFRCQWVKHPQGIKIDNYGLTIIDVAKVGYKNDHWVLAKRVGHVPYVLDPRLKNQKHIVVSSKQRIIGVDGVDDVEAFNDYDNMELFTDLPTKIKEVKVIRVSPIFREVRWFRGGELDVDEEGSEPGGLNPCNHYTTAPMVIDWVMHAIELAKRAIIPAMKPKEHHQERGKNAIKN</sequence>
<dbReference type="InterPro" id="IPR025312">
    <property type="entry name" value="DUF4216"/>
</dbReference>
<dbReference type="InterPro" id="IPR025452">
    <property type="entry name" value="DUF4218"/>
</dbReference>
<evidence type="ECO:0000259" key="1">
    <source>
        <dbReference type="Pfam" id="PF13952"/>
    </source>
</evidence>
<accession>A0AAQ3TLG5</accession>
<evidence type="ECO:0000313" key="4">
    <source>
        <dbReference type="Proteomes" id="UP001341281"/>
    </source>
</evidence>
<keyword evidence="4" id="KW-1185">Reference proteome</keyword>
<reference evidence="3 4" key="1">
    <citation type="submission" date="2024-02" db="EMBL/GenBank/DDBJ databases">
        <title>High-quality chromosome-scale genome assembly of Pensacola bahiagrass (Paspalum notatum Flugge var. saurae).</title>
        <authorList>
            <person name="Vega J.M."/>
            <person name="Podio M."/>
            <person name="Orjuela J."/>
            <person name="Siena L.A."/>
            <person name="Pessino S.C."/>
            <person name="Combes M.C."/>
            <person name="Mariac C."/>
            <person name="Albertini E."/>
            <person name="Pupilli F."/>
            <person name="Ortiz J.P.A."/>
            <person name="Leblanc O."/>
        </authorList>
    </citation>
    <scope>NUCLEOTIDE SEQUENCE [LARGE SCALE GENOMIC DNA]</scope>
    <source>
        <strain evidence="3">R1</strain>
        <tissue evidence="3">Leaf</tissue>
    </source>
</reference>
<dbReference type="Pfam" id="PF13960">
    <property type="entry name" value="DUF4218"/>
    <property type="match status" value="1"/>
</dbReference>
<feature type="domain" description="DUF4216" evidence="1">
    <location>
        <begin position="178"/>
        <end position="247"/>
    </location>
</feature>
<gene>
    <name evidence="3" type="ORF">U9M48_023211</name>
</gene>
<proteinExistence type="predicted"/>